<gene>
    <name evidence="2" type="ORF">ACFSYC_19655</name>
</gene>
<accession>A0ABW5XVD4</accession>
<dbReference type="GO" id="GO:0004177">
    <property type="term" value="F:aminopeptidase activity"/>
    <property type="evidence" value="ECO:0007669"/>
    <property type="project" value="UniProtKB-KW"/>
</dbReference>
<evidence type="ECO:0000313" key="3">
    <source>
        <dbReference type="Proteomes" id="UP001597601"/>
    </source>
</evidence>
<dbReference type="RefSeq" id="WP_377130573.1">
    <property type="nucleotide sequence ID" value="NZ_JBHUON010000058.1"/>
</dbReference>
<reference evidence="3" key="1">
    <citation type="journal article" date="2019" name="Int. J. Syst. Evol. Microbiol.">
        <title>The Global Catalogue of Microorganisms (GCM) 10K type strain sequencing project: providing services to taxonomists for standard genome sequencing and annotation.</title>
        <authorList>
            <consortium name="The Broad Institute Genomics Platform"/>
            <consortium name="The Broad Institute Genome Sequencing Center for Infectious Disease"/>
            <person name="Wu L."/>
            <person name="Ma J."/>
        </authorList>
    </citation>
    <scope>NUCLEOTIDE SEQUENCE [LARGE SCALE GENOMIC DNA]</scope>
    <source>
        <strain evidence="3">KCTC 52232</strain>
    </source>
</reference>
<feature type="non-terminal residue" evidence="2">
    <location>
        <position position="169"/>
    </location>
</feature>
<keyword evidence="2" id="KW-0645">Protease</keyword>
<name>A0ABW5XVD4_9SPHI</name>
<dbReference type="SUPFAM" id="SSF55486">
    <property type="entry name" value="Metalloproteases ('zincins'), catalytic domain"/>
    <property type="match status" value="1"/>
</dbReference>
<dbReference type="InterPro" id="IPR027268">
    <property type="entry name" value="Peptidase_M4/M1_CTD_sf"/>
</dbReference>
<keyword evidence="3" id="KW-1185">Reference proteome</keyword>
<keyword evidence="2" id="KW-0378">Hydrolase</keyword>
<evidence type="ECO:0000259" key="1">
    <source>
        <dbReference type="Pfam" id="PF01433"/>
    </source>
</evidence>
<sequence length="169" mass="18964">LTGLTRDLTSGSETSALQVHLQAVTDTLEWFSAQLTPYPYKQLSLLFTPEFGPSGYALPQVILMSHRLAVRARPATDAGFDQRYRRTAHEAAHQWFGHQIGYGVEADGSFLIESLAKYAELVLIEQRYGKEAMQSLVDYERQRYQHALRGRLTATRAIIDASSSPDVYA</sequence>
<dbReference type="Pfam" id="PF01433">
    <property type="entry name" value="Peptidase_M1"/>
    <property type="match status" value="1"/>
</dbReference>
<feature type="non-terminal residue" evidence="2">
    <location>
        <position position="1"/>
    </location>
</feature>
<dbReference type="Gene3D" id="1.10.390.10">
    <property type="entry name" value="Neutral Protease Domain 2"/>
    <property type="match status" value="1"/>
</dbReference>
<organism evidence="2 3">
    <name type="scientific">Mucilaginibacter antarcticus</name>
    <dbReference type="NCBI Taxonomy" id="1855725"/>
    <lineage>
        <taxon>Bacteria</taxon>
        <taxon>Pseudomonadati</taxon>
        <taxon>Bacteroidota</taxon>
        <taxon>Sphingobacteriia</taxon>
        <taxon>Sphingobacteriales</taxon>
        <taxon>Sphingobacteriaceae</taxon>
        <taxon>Mucilaginibacter</taxon>
    </lineage>
</organism>
<dbReference type="Proteomes" id="UP001597601">
    <property type="component" value="Unassembled WGS sequence"/>
</dbReference>
<evidence type="ECO:0000313" key="2">
    <source>
        <dbReference type="EMBL" id="MFD2866921.1"/>
    </source>
</evidence>
<dbReference type="EMBL" id="JBHUON010000058">
    <property type="protein sequence ID" value="MFD2866921.1"/>
    <property type="molecule type" value="Genomic_DNA"/>
</dbReference>
<feature type="domain" description="Peptidase M1 membrane alanine aminopeptidase" evidence="1">
    <location>
        <begin position="21"/>
        <end position="141"/>
    </location>
</feature>
<dbReference type="InterPro" id="IPR014782">
    <property type="entry name" value="Peptidase_M1_dom"/>
</dbReference>
<comment type="caution">
    <text evidence="2">The sequence shown here is derived from an EMBL/GenBank/DDBJ whole genome shotgun (WGS) entry which is preliminary data.</text>
</comment>
<proteinExistence type="predicted"/>
<keyword evidence="2" id="KW-0031">Aminopeptidase</keyword>
<protein>
    <submittedName>
        <fullName evidence="2">M1 family aminopeptidase</fullName>
    </submittedName>
</protein>